<reference evidence="2" key="1">
    <citation type="submission" date="2021-06" db="EMBL/GenBank/DDBJ databases">
        <title>Comparative genomics, transcriptomics and evolutionary studies reveal genomic signatures of adaptation to plant cell wall in hemibiotrophic fungi.</title>
        <authorList>
            <consortium name="DOE Joint Genome Institute"/>
            <person name="Baroncelli R."/>
            <person name="Diaz J.F."/>
            <person name="Benocci T."/>
            <person name="Peng M."/>
            <person name="Battaglia E."/>
            <person name="Haridas S."/>
            <person name="Andreopoulos W."/>
            <person name="Labutti K."/>
            <person name="Pangilinan J."/>
            <person name="Floch G.L."/>
            <person name="Makela M.R."/>
            <person name="Henrissat B."/>
            <person name="Grigoriev I.V."/>
            <person name="Crouch J.A."/>
            <person name="De Vries R.P."/>
            <person name="Sukno S.A."/>
            <person name="Thon M.R."/>
        </authorList>
    </citation>
    <scope>NUCLEOTIDE SEQUENCE</scope>
    <source>
        <strain evidence="2">MAFF235873</strain>
    </source>
</reference>
<gene>
    <name evidence="2" type="ORF">LX32DRAFT_634982</name>
</gene>
<comment type="caution">
    <text evidence="2">The sequence shown here is derived from an EMBL/GenBank/DDBJ whole genome shotgun (WGS) entry which is preliminary data.</text>
</comment>
<keyword evidence="3" id="KW-1185">Reference proteome</keyword>
<evidence type="ECO:0000256" key="1">
    <source>
        <dbReference type="SAM" id="MobiDB-lite"/>
    </source>
</evidence>
<dbReference type="EMBL" id="MU842819">
    <property type="protein sequence ID" value="KAK2033783.1"/>
    <property type="molecule type" value="Genomic_DNA"/>
</dbReference>
<name>A0AAD9HRS1_9PEZI</name>
<accession>A0AAD9HRS1</accession>
<sequence length="91" mass="9771">MQTAAAPYTLISVSSHSGAATAAPCTVADLRQNTSSLPSRLVALHSHSMRVETQPCIYNPTYYMPVGRRERSCHLSDAKRSAEPPSPSSDP</sequence>
<feature type="region of interest" description="Disordered" evidence="1">
    <location>
        <begin position="72"/>
        <end position="91"/>
    </location>
</feature>
<dbReference type="Proteomes" id="UP001232148">
    <property type="component" value="Unassembled WGS sequence"/>
</dbReference>
<protein>
    <submittedName>
        <fullName evidence="2">Uncharacterized protein</fullName>
    </submittedName>
</protein>
<organism evidence="2 3">
    <name type="scientific">Colletotrichum zoysiae</name>
    <dbReference type="NCBI Taxonomy" id="1216348"/>
    <lineage>
        <taxon>Eukaryota</taxon>
        <taxon>Fungi</taxon>
        <taxon>Dikarya</taxon>
        <taxon>Ascomycota</taxon>
        <taxon>Pezizomycotina</taxon>
        <taxon>Sordariomycetes</taxon>
        <taxon>Hypocreomycetidae</taxon>
        <taxon>Glomerellales</taxon>
        <taxon>Glomerellaceae</taxon>
        <taxon>Colletotrichum</taxon>
        <taxon>Colletotrichum graminicola species complex</taxon>
    </lineage>
</organism>
<dbReference type="AlphaFoldDB" id="A0AAD9HRS1"/>
<evidence type="ECO:0000313" key="2">
    <source>
        <dbReference type="EMBL" id="KAK2033783.1"/>
    </source>
</evidence>
<evidence type="ECO:0000313" key="3">
    <source>
        <dbReference type="Proteomes" id="UP001232148"/>
    </source>
</evidence>
<proteinExistence type="predicted"/>
<feature type="compositionally biased region" description="Basic and acidic residues" evidence="1">
    <location>
        <begin position="72"/>
        <end position="82"/>
    </location>
</feature>